<dbReference type="EMBL" id="AGCM01000085">
    <property type="protein sequence ID" value="EHM53885.1"/>
    <property type="molecule type" value="Genomic_DNA"/>
</dbReference>
<accession>G9ZFJ6</accession>
<sequence>MRARQWCLPPPGRKKWLKPGCRLLREVGSRFAESWDALVGAFSGRDLMLQAVNWQVLQQTALNLALLVAATLSFLWGLHRATRGVKARLQGWVLQGAQLSPLSRRLLGVGMAALCDALLLLFAYVFANVLAVFVVGETGALSTQAAFFMRAFVAVEALRIGGRLVFYPRFPGLRLLTCTDKAAAYWNRWFATLLQLLGYGYLVVFPLIRIFLSPSLGLVFSALLALSAFVYGMVVVIRRRTAVRLALRQAADASGSAIFSGTLRVFAPLWHWRGDCLFFDAFGADAIERREVAAVCAARHAVFACAGRWGAACVNVAVAADRPSHPFFARYGAASARSGKAAEFLCAAGVAPGAGSDAVAGVF</sequence>
<proteinExistence type="predicted"/>
<keyword evidence="1" id="KW-1133">Transmembrane helix</keyword>
<dbReference type="HOGENOM" id="CLU_762255_0_0_6"/>
<feature type="transmembrane region" description="Helical" evidence="1">
    <location>
        <begin position="147"/>
        <end position="168"/>
    </location>
</feature>
<organism evidence="2 3">
    <name type="scientific">Cardiobacterium valvarum F0432</name>
    <dbReference type="NCBI Taxonomy" id="797473"/>
    <lineage>
        <taxon>Bacteria</taxon>
        <taxon>Pseudomonadati</taxon>
        <taxon>Pseudomonadota</taxon>
        <taxon>Gammaproteobacteria</taxon>
        <taxon>Cardiobacteriales</taxon>
        <taxon>Cardiobacteriaceae</taxon>
        <taxon>Cardiobacterium</taxon>
    </lineage>
</organism>
<name>G9ZFJ6_9GAMM</name>
<reference evidence="2 3" key="1">
    <citation type="submission" date="2011-08" db="EMBL/GenBank/DDBJ databases">
        <authorList>
            <person name="Weinstock G."/>
            <person name="Sodergren E."/>
            <person name="Clifton S."/>
            <person name="Fulton L."/>
            <person name="Fulton B."/>
            <person name="Courtney L."/>
            <person name="Fronick C."/>
            <person name="Harrison M."/>
            <person name="Strong C."/>
            <person name="Farmer C."/>
            <person name="Delahaunty K."/>
            <person name="Markovic C."/>
            <person name="Hall O."/>
            <person name="Minx P."/>
            <person name="Tomlinson C."/>
            <person name="Mitreva M."/>
            <person name="Hou S."/>
            <person name="Chen J."/>
            <person name="Wollam A."/>
            <person name="Pepin K.H."/>
            <person name="Johnson M."/>
            <person name="Bhonagiri V."/>
            <person name="Zhang X."/>
            <person name="Suruliraj S."/>
            <person name="Warren W."/>
            <person name="Chinwalla A."/>
            <person name="Mardis E.R."/>
            <person name="Wilson R.K."/>
        </authorList>
    </citation>
    <scope>NUCLEOTIDE SEQUENCE [LARGE SCALE GENOMIC DNA]</scope>
    <source>
        <strain evidence="2 3">F0432</strain>
    </source>
</reference>
<feature type="transmembrane region" description="Helical" evidence="1">
    <location>
        <begin position="106"/>
        <end position="127"/>
    </location>
</feature>
<dbReference type="Proteomes" id="UP000004750">
    <property type="component" value="Unassembled WGS sequence"/>
</dbReference>
<evidence type="ECO:0000313" key="3">
    <source>
        <dbReference type="Proteomes" id="UP000004750"/>
    </source>
</evidence>
<protein>
    <submittedName>
        <fullName evidence="2">Uncharacterized protein</fullName>
    </submittedName>
</protein>
<feature type="transmembrane region" description="Helical" evidence="1">
    <location>
        <begin position="218"/>
        <end position="237"/>
    </location>
</feature>
<feature type="transmembrane region" description="Helical" evidence="1">
    <location>
        <begin position="56"/>
        <end position="78"/>
    </location>
</feature>
<keyword evidence="1" id="KW-0472">Membrane</keyword>
<dbReference type="STRING" id="797473.HMPREF9080_01541"/>
<evidence type="ECO:0000256" key="1">
    <source>
        <dbReference type="SAM" id="Phobius"/>
    </source>
</evidence>
<gene>
    <name evidence="2" type="ORF">HMPREF9080_01541</name>
</gene>
<dbReference type="AlphaFoldDB" id="G9ZFJ6"/>
<feature type="transmembrane region" description="Helical" evidence="1">
    <location>
        <begin position="189"/>
        <end position="212"/>
    </location>
</feature>
<evidence type="ECO:0000313" key="2">
    <source>
        <dbReference type="EMBL" id="EHM53885.1"/>
    </source>
</evidence>
<comment type="caution">
    <text evidence="2">The sequence shown here is derived from an EMBL/GenBank/DDBJ whole genome shotgun (WGS) entry which is preliminary data.</text>
</comment>
<keyword evidence="1" id="KW-0812">Transmembrane</keyword>